<name>A0A2S1FI86_9BURK</name>
<feature type="compositionally biased region" description="Basic residues" evidence="2">
    <location>
        <begin position="359"/>
        <end position="369"/>
    </location>
</feature>
<sequence>MRQTAAGVSELAVLLQQIREFAKLTTREQPLPDDTHRKYLATFRDRKARGLLDPLSTANAGPPTRNGYYFNRAALSYAAGHYVREWLERDHDGALAGNPIEILEEIQAWADLIDFVMVHALPGQRIDQPNSTSKFSSESPSRSTEPRMEFRKGTSKRMGMHTLPAAWRAMMAAQIKPSHAYADHLTILEMTGARPVEFSSGVSVSRERGALKFTLVGGKFSSTTGLKERTLTVPVRTQGARRLARQLILNGPAQVWKCKEKALADYVSALRKKAFPGHSYKVSPYSYRHALASDLKSTEMARSDIAAALGHRSTRTAGAYGRKRTKGKLRPAPLKSVSVKGDIRITHSTRRDFTSLRSPKAKRNRTAKP</sequence>
<dbReference type="AlphaFoldDB" id="A0A2S1FI86"/>
<evidence type="ECO:0000313" key="3">
    <source>
        <dbReference type="EMBL" id="AWD72221.1"/>
    </source>
</evidence>
<dbReference type="InterPro" id="IPR011010">
    <property type="entry name" value="DNA_brk_join_enz"/>
</dbReference>
<proteinExistence type="predicted"/>
<feature type="region of interest" description="Disordered" evidence="2">
    <location>
        <begin position="348"/>
        <end position="369"/>
    </location>
</feature>
<dbReference type="InterPro" id="IPR013762">
    <property type="entry name" value="Integrase-like_cat_sf"/>
</dbReference>
<dbReference type="SUPFAM" id="SSF56349">
    <property type="entry name" value="DNA breaking-rejoining enzymes"/>
    <property type="match status" value="1"/>
</dbReference>
<dbReference type="RefSeq" id="WP_181374840.1">
    <property type="nucleotide sequence ID" value="NZ_MG869620.1"/>
</dbReference>
<evidence type="ECO:0000256" key="2">
    <source>
        <dbReference type="SAM" id="MobiDB-lite"/>
    </source>
</evidence>
<dbReference type="GO" id="GO:0006310">
    <property type="term" value="P:DNA recombination"/>
    <property type="evidence" value="ECO:0007669"/>
    <property type="project" value="UniProtKB-KW"/>
</dbReference>
<gene>
    <name evidence="3" type="ORF">pH6NP1_p025</name>
</gene>
<geneLocation type="plasmid" evidence="3">
    <name>pH6NP1</name>
</geneLocation>
<feature type="compositionally biased region" description="Low complexity" evidence="2">
    <location>
        <begin position="131"/>
        <end position="143"/>
    </location>
</feature>
<organism evidence="3">
    <name type="scientific">Polaromonas sp. H6N</name>
    <dbReference type="NCBI Taxonomy" id="1840293"/>
    <lineage>
        <taxon>Bacteria</taxon>
        <taxon>Pseudomonadati</taxon>
        <taxon>Pseudomonadota</taxon>
        <taxon>Betaproteobacteria</taxon>
        <taxon>Burkholderiales</taxon>
        <taxon>Comamonadaceae</taxon>
        <taxon>Polaromonas</taxon>
    </lineage>
</organism>
<reference evidence="3" key="1">
    <citation type="submission" date="2018-01" db="EMBL/GenBank/DDBJ databases">
        <title>Plasmids of psychrophilic Polaromonas spp. isolated from Arctic and Antarctic glaciers.</title>
        <authorList>
            <person name="Dziewit L."/>
            <person name="Ciok A."/>
        </authorList>
    </citation>
    <scope>NUCLEOTIDE SEQUENCE</scope>
    <source>
        <plasmid evidence="3">pH6NP1</plasmid>
    </source>
</reference>
<keyword evidence="3" id="KW-0614">Plasmid</keyword>
<dbReference type="GO" id="GO:0015074">
    <property type="term" value="P:DNA integration"/>
    <property type="evidence" value="ECO:0007669"/>
    <property type="project" value="InterPro"/>
</dbReference>
<dbReference type="EMBL" id="MG869620">
    <property type="protein sequence ID" value="AWD72221.1"/>
    <property type="molecule type" value="Genomic_DNA"/>
</dbReference>
<keyword evidence="1" id="KW-0233">DNA recombination</keyword>
<dbReference type="Gene3D" id="1.10.443.10">
    <property type="entry name" value="Intergrase catalytic core"/>
    <property type="match status" value="1"/>
</dbReference>
<dbReference type="GO" id="GO:0003677">
    <property type="term" value="F:DNA binding"/>
    <property type="evidence" value="ECO:0007669"/>
    <property type="project" value="InterPro"/>
</dbReference>
<evidence type="ECO:0000256" key="1">
    <source>
        <dbReference type="ARBA" id="ARBA00023172"/>
    </source>
</evidence>
<protein>
    <submittedName>
        <fullName evidence="3">Tyrosine recombinase</fullName>
    </submittedName>
</protein>
<feature type="region of interest" description="Disordered" evidence="2">
    <location>
        <begin position="126"/>
        <end position="155"/>
    </location>
</feature>
<accession>A0A2S1FI86</accession>